<feature type="region of interest" description="Disordered" evidence="14">
    <location>
        <begin position="2542"/>
        <end position="2618"/>
    </location>
</feature>
<feature type="compositionally biased region" description="Polar residues" evidence="14">
    <location>
        <begin position="1320"/>
        <end position="1330"/>
    </location>
</feature>
<feature type="compositionally biased region" description="Low complexity" evidence="14">
    <location>
        <begin position="1746"/>
        <end position="1758"/>
    </location>
</feature>
<dbReference type="CDD" id="cd21997">
    <property type="entry name" value="HMG_KMT2C-like"/>
    <property type="match status" value="1"/>
</dbReference>
<feature type="region of interest" description="Disordered" evidence="14">
    <location>
        <begin position="49"/>
        <end position="75"/>
    </location>
</feature>
<reference evidence="19" key="1">
    <citation type="submission" date="2025-08" db="UniProtKB">
        <authorList>
            <consortium name="RefSeq"/>
        </authorList>
    </citation>
    <scope>IDENTIFICATION</scope>
    <source>
        <tissue evidence="19">Muscle</tissue>
    </source>
</reference>
<evidence type="ECO:0000256" key="7">
    <source>
        <dbReference type="ARBA" id="ARBA00022737"/>
    </source>
</evidence>
<dbReference type="PANTHER" id="PTHR45888:SF6">
    <property type="entry name" value="HL01030P-RELATED"/>
    <property type="match status" value="1"/>
</dbReference>
<dbReference type="GeneID" id="106468793"/>
<keyword evidence="6" id="KW-0479">Metal-binding</keyword>
<feature type="region of interest" description="Disordered" evidence="14">
    <location>
        <begin position="3071"/>
        <end position="3242"/>
    </location>
</feature>
<dbReference type="InterPro" id="IPR003889">
    <property type="entry name" value="FYrich_C"/>
</dbReference>
<feature type="compositionally biased region" description="Pro residues" evidence="14">
    <location>
        <begin position="163"/>
        <end position="172"/>
    </location>
</feature>
<proteinExistence type="predicted"/>
<feature type="region of interest" description="Disordered" evidence="14">
    <location>
        <begin position="144"/>
        <end position="226"/>
    </location>
</feature>
<feature type="compositionally biased region" description="Basic and acidic residues" evidence="14">
    <location>
        <begin position="3196"/>
        <end position="3214"/>
    </location>
</feature>
<feature type="compositionally biased region" description="Basic and acidic residues" evidence="14">
    <location>
        <begin position="2709"/>
        <end position="2721"/>
    </location>
</feature>
<dbReference type="Gene3D" id="2.170.270.10">
    <property type="entry name" value="SET domain"/>
    <property type="match status" value="1"/>
</dbReference>
<dbReference type="SMART" id="SM00542">
    <property type="entry name" value="FYRC"/>
    <property type="match status" value="1"/>
</dbReference>
<evidence type="ECO:0000256" key="4">
    <source>
        <dbReference type="ARBA" id="ARBA00022679"/>
    </source>
</evidence>
<dbReference type="InterPro" id="IPR001214">
    <property type="entry name" value="SET_dom"/>
</dbReference>
<dbReference type="InterPro" id="IPR001965">
    <property type="entry name" value="Znf_PHD"/>
</dbReference>
<feature type="region of interest" description="Disordered" evidence="14">
    <location>
        <begin position="358"/>
        <end position="503"/>
    </location>
</feature>
<feature type="compositionally biased region" description="Polar residues" evidence="14">
    <location>
        <begin position="1867"/>
        <end position="1912"/>
    </location>
</feature>
<dbReference type="InterPro" id="IPR046341">
    <property type="entry name" value="SET_dom_sf"/>
</dbReference>
<feature type="compositionally biased region" description="Basic and acidic residues" evidence="14">
    <location>
        <begin position="3147"/>
        <end position="3189"/>
    </location>
</feature>
<dbReference type="SMART" id="SM00541">
    <property type="entry name" value="FYRN"/>
    <property type="match status" value="1"/>
</dbReference>
<feature type="region of interest" description="Disordered" evidence="14">
    <location>
        <begin position="885"/>
        <end position="905"/>
    </location>
</feature>
<feature type="region of interest" description="Disordered" evidence="14">
    <location>
        <begin position="1706"/>
        <end position="2028"/>
    </location>
</feature>
<feature type="compositionally biased region" description="Polar residues" evidence="14">
    <location>
        <begin position="2009"/>
        <end position="2020"/>
    </location>
</feature>
<feature type="compositionally biased region" description="Basic and acidic residues" evidence="14">
    <location>
        <begin position="3017"/>
        <end position="3035"/>
    </location>
</feature>
<feature type="compositionally biased region" description="Basic and acidic residues" evidence="14">
    <location>
        <begin position="311"/>
        <end position="325"/>
    </location>
</feature>
<feature type="region of interest" description="Disordered" evidence="14">
    <location>
        <begin position="2330"/>
        <end position="2359"/>
    </location>
</feature>
<feature type="compositionally biased region" description="Polar residues" evidence="14">
    <location>
        <begin position="590"/>
        <end position="608"/>
    </location>
</feature>
<feature type="compositionally biased region" description="Polar residues" evidence="14">
    <location>
        <begin position="1759"/>
        <end position="1773"/>
    </location>
</feature>
<dbReference type="PROSITE" id="PS51542">
    <property type="entry name" value="FYRN"/>
    <property type="match status" value="1"/>
</dbReference>
<evidence type="ECO:0000256" key="8">
    <source>
        <dbReference type="ARBA" id="ARBA00022771"/>
    </source>
</evidence>
<sequence length="4321" mass="474392">MDEGDLGDSEALKDLLPLPQDIAQDDELMNMLMNDGDDLAKQDEALEAISSIEERPRLKHDTDATSSTNRDDPLGSNIDLLSSHFNLDTMVEDTGLPHMDSKDVEDIFKGVLTQEQPAVQSCVGASSAFAVATAPISVAVRSGAPQLQPSASQTPGYQSEPQRPVPHIPPTHRPTTPSSGIGLNSSFSLSSQAQFSTEFGSSQLSDPSSPWPEGEQLETPTPQIGAHGHKNILKWEPDEALGEKATISPVLYANINMPHLKIEYPNWPDRAKQIAKIWRSLSSEKRHPFLQKAKENRTASRMQKQQADSNRGTREPKGPKETEQELHWKQFQTLRQQKQLVQEHKVQAYLKTHQLVMEHSQGSTAEGTSSSAPSTPTPSVGTPTGVTSPITPTTLSSGFTEAGTTSHTPTPPVAIPSHPAFSQSTSGGQPVPSPVHMTSQVSACQSPLSPAHPQRSPGPSRVATSISPLIQVSRVRPPIDTNQLPPGDPYSQPPGTPRPVSAPDQFLARQRPSLIYRTPLTQPRPLFSPMSPGSQPRTESQTSGQDVFQASPATPSTDPYSQPPPTPRTVMPQDPYTQQPSTPHPAASPYSPSTGSRPSSATLTSMDPYSQAPPTPRPQQSVPDHLPSPSGTSATRYVPDLTRSQPPSHSSADPYSQPPLTPRPVSTPQMMNDPYAKQPATPRPTHVPGTTAVVSHLLGEPGVSHPEQTLAVSIAAGMKAEAPQMPRQQLRDLLQRQQLIKEQMMREQQGQIPLRHWPPEVATSRTTLVRIGTSQVAGGQDSVKFHTQQGINTPKTVIGAPRGIGMEDSFRQPLPPGMRPRVPTSPDQPFSHPISGLEHKLGSLRGQVDPRLRMIFLQQQLQLRGQTWSPGQMRMAGPSPRMSTGFGGNVNEPFDSQPKQQTPQPRQQILAGDMLGRFGQPAVCTPLTDIQQHRSTATLSTLPQARIEGICSPIQHPFPVACSGLTHPTASAAQSLTRLAASSNCAFSQPVPTVGVMSHVSQQASSFTGQPTTVLQQQPGSVPEHLAIRHTVTSTASLSKSDLSYPEQACVSETKTESSLLVASDLEETPRRRTTAEDLVKVVEEQSVSHEAESEMGDELDDDELLGLGNDFNILEYADPELVDKGLLGDGGKNNILDEHLDLDDKDEDLEEGNSVEIKPKTETEDKVCRNGIKQETCIAPTVGNDKKIEKEEKNFQDGSEGRLGPDDFQAKFLEFSQRRDLEKVKDIKEGDLLEDGHVASSNIKKSDEPDPKSVTQAPIVSHGSQESVTDNQHVRSVVRVAPTESADPLLMTSSSSVLQAHPVNIGVIPAPQRLSTINQSTSSMHTPSGQGPVGIPQLPNQVRLSHPARYIPNLPPPPPYPDNAHSGQPPPALPQPQQRIVIQRPGHTVTVIRRPLQPPVPVSVTNQSDRRQLMQNQPLLLEELVEQEKQEQRRQSQEGLMSPPADALLSDVDFERLKADVLSCPPDDTIGGPGPLLPTQGSPQPAVASLGSPKPSGTIPPQFFHQALPRPPSQQPVGWQGHRQILVSPPGSRLPGSLHPGQVHHLGISNVPAGMTLQRGPMIHGEPHVRHVISSRPASPGNGVTPRPRLPFAITSLPAPPLPPAEPSNEQERQQQTKYEQWLLRQQEALNSHQKYFETEVGKLRKAKKALNAKQRTLRKNGQELGERDAAELERISQEQAVLQKQLDQARKQSRQHGLVIQDYRVKQQKKKQQQQQPQMVVATQRPVRPPTASQGPPTPHMAGPSTPQSPMMSPSPLGTSPSPRLQHSPSPLMQHSPAPMPPSPMMQHSPRMVTSQPEGAGRPNPVHVTQDDNNPFSESFQQREFQSQQQHFSPSGIQQQQHMSPQQLPSPGPQPLPRSSLGSQVVPQQHTFSPGSQGGQQQCFSPGTPNIQQQRFSPGTQGVQQHFSLGSPNSQQSPYSPVSQPFQQQQQQFTIGVQGIQQPRFLPPQTSSSPAPQQRQQLPTSGVSQPSQQQSQFSGPRDIPQHQRPQQFFPQAMQLRHLPPRSQAPQQFISQEGSQGDEEKRQQLLQQVKIFKENDTPFSQAPGQVGPRFALSSSSGQSFTRLVGPSVNHRIINRPGVATDLVGQPFPASLPTSAQGIRPGQVSVHSGMRRPPPPYPSHVKLTSPGPLDPSRSDSVLTTLTSSPGVYSCTSSISGTTVTSESSLSYSEEFKRKQPTTAILHNTSGPSVTVLSIRSSETELVRHDAQKEEISDNTGSSLSLNSQTLIPMGHSAVHPIPVSQKKNSSFSESFQVSQNSQTLYMSQNLPTSQNSANKEDTLQYPTEGKEEKKHVISSSLESAAYIENSSQEGFETNFIAMRGDNESARRKQASELLKSQTVTRTLHGRSSTENKTSSLKIENWPSVVQTSVLISKSNQEVSDENFQPGQQHGDSLQSQKESKDQQVASSSGTKASHVRKIVQGSSQIDQRDKFYQPNVTLPENLISSGQFPKSSISSQPLIHNTAKTSESSPSTCSDVCDNVMPSVTDSERFVLQHSQISGSTSISVENISVDKLSSSAFQKSQSEKRYDIIASPSSGHMYDHLADSTQSSSFNFKPADNEDNPPDKCSFNTDISSEEVSTTLVPKQEETKGDSEVSSSSATVIPTSSSTKEELCASDIKEETVEDLSEGTFELHVVGSPEGRANDSPAPMFPAKQEGKNQEDAELSCCSDSQTEGTDLSGYADKNVSQLTTASTSDFSTSMSSIKETTEAFSDKEFEPQKPLPPPSTTAKPEIPCASCSIPPSLVQSLPTSVTNTLNFTLRQTGMPNVSLPQEDGSLTSFPRTNTQGSFTASQALSGRPITTVLRSPQSSVPTAPQPNMEVSLSSVIQSRYPLTQQGKVMSGSPSFRKVEMSLPTEQFHSYPSTSISVVTVTPCRPKLETQTADELVKTSGGSWKDYPYQTDPSPRMITPNVSFSPCGTISVPNIKLEPQDPAAEVEVKQEQQEMISSVEARESMVAPEKPLGEVKTSVSVSQTIADQGAYQEQGSSSNLPSCKSETQKETLSRSFQDSFIGVPHDKNELKNELSNQKEPKMQTEMTYIDETKSCCAETAENFETKKCIKNETEVRKQTSDSEVYNNVQPQQQQDRKVIVETSVVNEEENSQEKSHCASESQDDSSREQSMSLEEGGNQNVLLKQLLRNFPSAETRRESEEFEDLVNKEEAKSATEGKVEPSSEDKDKEHPEEPKGKKPSYLDIRRAQLEKDPTPPPEDLKPKRKRPKKKKENKDGTSGKKRQRKGSKAEEDYDVFMAALMKQLRAMPPIRILEPYIKPNFNLCPVFGSRDCNNKDCQLRGSYGNATLSNQPDYYSTQPFGSNPPTPPASLPPTPPPVRGYYYQEFNRPRDQPCVDIPASLPTPPLYLDPQRNVRDAESPDTIISSSSPECGFIEPPTKFPGLRLIDSDESSNGERVIYSPTVPIVAPIPIRAVSSIHDGPPTPTSENEEEKDKENVIKAEHRSEMFATKTKMLGLGGHPAPLKDSGNVAVTLTLSSSASDDIRGVLNALADLLKIPPPATYDIVERTATPPSQKLGLYKKAKEPAANIHSLLNGKPRFCKHCDIVVLSAGIQKKASELPYISKDELEEDEVIFCSTNCYMQFALMHRSPSSSEQKEAAAVVSHLSNTTLTERHASAGENKGVTLSSESCSTPLTPTAVEGEAEAQAKLTCKNILQESDLHPDDSGLDLYGAEESAPSATSPLPETERTEEMEVSQDSEHIDGITEQEGVAHEQVGCLDEETTSSFSSEISRARKHLSIDQQQDSEPLPKKWHGLRWKLWNESYASSPKYKSPSEEEVGQALDSISICVKPDKLPRDERKCVLCHEVGDGDTEGPARLLNADVNKWVHLNCALWSAEVYETVNGALINVDTAFKRALVSACVRCQKVGASLRCFRPRCTNVYHFPCAVEEKCIFYKDKTMLCPQHVPKVPTLDSELESVAVFRRVYINREEHKQIASMIHQGDKHLIRIGSLIFLNIGQLLPHQLQAFHSPTSIYPVGYKIVRMYWSIRRLGKRCRYVCSILDFNGKPDFQIQVQEPGHDELTLKDSSPKGVWQQVLGPIQEMRRQAKTINVFPNFITGEDLFGLTEPAIVHILESLPGVDTLTDYNFRYGRSPLLELPLAINPTGCARTEPKLRTHFKRPHTLHTSNTSRSSLQSSLGGVEISSPYIKQFVHSKSSQYRKMKTDWRNNVYLARSQIQGLGLYAARDIEKHTMVIEYIGMLIRNEIAERNEREYTKQNRGVYMFRLEENKVIDATLCGGLARYINHSCYPNCVAEEVQIDREKKIMIIANRRINRGEELTYDYRFEVEDDQHKIPCLCGAPNCRKWMN</sequence>
<keyword evidence="5" id="KW-0949">S-adenosyl-L-methionine</keyword>
<evidence type="ECO:0000256" key="2">
    <source>
        <dbReference type="ARBA" id="ARBA00022553"/>
    </source>
</evidence>
<dbReference type="Pfam" id="PF05965">
    <property type="entry name" value="FYRC"/>
    <property type="match status" value="1"/>
</dbReference>
<dbReference type="SMART" id="SM00508">
    <property type="entry name" value="PostSET"/>
    <property type="match status" value="1"/>
</dbReference>
<evidence type="ECO:0000313" key="19">
    <source>
        <dbReference type="RefSeq" id="XP_022252861.1"/>
    </source>
</evidence>
<feature type="region of interest" description="Disordered" evidence="14">
    <location>
        <begin position="2379"/>
        <end position="2430"/>
    </location>
</feature>
<feature type="region of interest" description="Disordered" evidence="14">
    <location>
        <begin position="515"/>
        <end position="687"/>
    </location>
</feature>
<feature type="region of interest" description="Disordered" evidence="14">
    <location>
        <begin position="2695"/>
        <end position="2733"/>
    </location>
</feature>
<feature type="compositionally biased region" description="Basic and acidic residues" evidence="14">
    <location>
        <begin position="3698"/>
        <end position="3707"/>
    </location>
</feature>
<dbReference type="PANTHER" id="PTHR45888">
    <property type="entry name" value="HL01030P-RELATED"/>
    <property type="match status" value="1"/>
</dbReference>
<evidence type="ECO:0000256" key="5">
    <source>
        <dbReference type="ARBA" id="ARBA00022691"/>
    </source>
</evidence>
<dbReference type="Proteomes" id="UP000694941">
    <property type="component" value="Unplaced"/>
</dbReference>
<dbReference type="SMART" id="SM00249">
    <property type="entry name" value="PHD"/>
    <property type="match status" value="1"/>
</dbReference>
<feature type="region of interest" description="Disordered" evidence="14">
    <location>
        <begin position="3301"/>
        <end position="3327"/>
    </location>
</feature>
<evidence type="ECO:0000256" key="14">
    <source>
        <dbReference type="SAM" id="MobiDB-lite"/>
    </source>
</evidence>
<feature type="region of interest" description="Disordered" evidence="14">
    <location>
        <begin position="2981"/>
        <end position="3037"/>
    </location>
</feature>
<comment type="subcellular location">
    <subcellularLocation>
        <location evidence="1">Nucleus</location>
    </subcellularLocation>
</comment>
<feature type="compositionally biased region" description="Polar residues" evidence="14">
    <location>
        <begin position="299"/>
        <end position="310"/>
    </location>
</feature>
<evidence type="ECO:0000256" key="11">
    <source>
        <dbReference type="ARBA" id="ARBA00023015"/>
    </source>
</evidence>
<feature type="region of interest" description="Disordered" evidence="14">
    <location>
        <begin position="3675"/>
        <end position="3707"/>
    </location>
</feature>
<feature type="domain" description="PHD-type" evidence="17">
    <location>
        <begin position="3811"/>
        <end position="3919"/>
    </location>
</feature>
<dbReference type="PROSITE" id="PS51543">
    <property type="entry name" value="FYRC"/>
    <property type="match status" value="1"/>
</dbReference>
<feature type="region of interest" description="Disordered" evidence="14">
    <location>
        <begin position="2095"/>
        <end position="2140"/>
    </location>
</feature>
<evidence type="ECO:0000256" key="12">
    <source>
        <dbReference type="ARBA" id="ARBA00023163"/>
    </source>
</evidence>
<feature type="compositionally biased region" description="Low complexity" evidence="14">
    <location>
        <begin position="1818"/>
        <end position="1849"/>
    </location>
</feature>
<accession>A0ABM1TAF5</accession>
<keyword evidence="3" id="KW-0489">Methyltransferase</keyword>
<feature type="compositionally biased region" description="Low complexity" evidence="14">
    <location>
        <begin position="1913"/>
        <end position="1997"/>
    </location>
</feature>
<feature type="compositionally biased region" description="Polar residues" evidence="14">
    <location>
        <begin position="3636"/>
        <end position="3648"/>
    </location>
</feature>
<dbReference type="InterPro" id="IPR034732">
    <property type="entry name" value="EPHD"/>
</dbReference>
<feature type="region of interest" description="Disordered" evidence="14">
    <location>
        <begin position="1472"/>
        <end position="1494"/>
    </location>
</feature>
<feature type="compositionally biased region" description="Polar residues" evidence="14">
    <location>
        <begin position="3301"/>
        <end position="3314"/>
    </location>
</feature>
<dbReference type="Gene3D" id="3.30.160.360">
    <property type="match status" value="1"/>
</dbReference>
<dbReference type="SUPFAM" id="SSF82199">
    <property type="entry name" value="SET domain"/>
    <property type="match status" value="1"/>
</dbReference>
<evidence type="ECO:0000256" key="13">
    <source>
        <dbReference type="ARBA" id="ARBA00023242"/>
    </source>
</evidence>
<evidence type="ECO:0000259" key="17">
    <source>
        <dbReference type="PROSITE" id="PS51805"/>
    </source>
</evidence>
<feature type="domain" description="SET" evidence="15">
    <location>
        <begin position="4181"/>
        <end position="4297"/>
    </location>
</feature>
<feature type="compositionally biased region" description="Polar residues" evidence="14">
    <location>
        <begin position="197"/>
        <end position="208"/>
    </location>
</feature>
<evidence type="ECO:0000313" key="18">
    <source>
        <dbReference type="Proteomes" id="UP000694941"/>
    </source>
</evidence>
<feature type="compositionally biased region" description="Polar residues" evidence="14">
    <location>
        <begin position="2981"/>
        <end position="2998"/>
    </location>
</feature>
<feature type="compositionally biased region" description="Polar residues" evidence="14">
    <location>
        <begin position="145"/>
        <end position="161"/>
    </location>
</feature>
<keyword evidence="8" id="KW-0863">Zinc-finger</keyword>
<feature type="compositionally biased region" description="Pro residues" evidence="14">
    <location>
        <begin position="486"/>
        <end position="497"/>
    </location>
</feature>
<feature type="domain" description="Post-SET" evidence="16">
    <location>
        <begin position="4305"/>
        <end position="4321"/>
    </location>
</feature>
<dbReference type="Gene3D" id="1.10.30.10">
    <property type="entry name" value="High mobility group box domain"/>
    <property type="match status" value="1"/>
</dbReference>
<dbReference type="Gene3D" id="3.30.40.10">
    <property type="entry name" value="Zinc/RING finger domain, C3HC4 (zinc finger)"/>
    <property type="match status" value="1"/>
</dbReference>
<dbReference type="InterPro" id="IPR003888">
    <property type="entry name" value="FYrich_N"/>
</dbReference>
<evidence type="ECO:0000256" key="10">
    <source>
        <dbReference type="ARBA" id="ARBA00022853"/>
    </source>
</evidence>
<evidence type="ECO:0000256" key="6">
    <source>
        <dbReference type="ARBA" id="ARBA00022723"/>
    </source>
</evidence>
<keyword evidence="11" id="KW-0805">Transcription regulation</keyword>
<dbReference type="InterPro" id="IPR009071">
    <property type="entry name" value="HMG_box_dom"/>
</dbReference>
<feature type="compositionally biased region" description="Polar residues" evidence="14">
    <location>
        <begin position="436"/>
        <end position="448"/>
    </location>
</feature>
<dbReference type="Pfam" id="PF13832">
    <property type="entry name" value="zf-HC5HC2H_2"/>
    <property type="match status" value="1"/>
</dbReference>
<feature type="compositionally biased region" description="Polar residues" evidence="14">
    <location>
        <begin position="1254"/>
        <end position="1272"/>
    </location>
</feature>
<evidence type="ECO:0000259" key="15">
    <source>
        <dbReference type="PROSITE" id="PS50280"/>
    </source>
</evidence>
<dbReference type="InterPro" id="IPR003616">
    <property type="entry name" value="Post-SET_dom"/>
</dbReference>
<feature type="compositionally biased region" description="Polar residues" evidence="14">
    <location>
        <begin position="2571"/>
        <end position="2586"/>
    </location>
</feature>
<feature type="compositionally biased region" description="Low complexity" evidence="14">
    <location>
        <begin position="2695"/>
        <end position="2706"/>
    </location>
</feature>
<dbReference type="RefSeq" id="XP_022252861.1">
    <property type="nucleotide sequence ID" value="XM_022397153.1"/>
</dbReference>
<feature type="compositionally biased region" description="Polar residues" evidence="14">
    <location>
        <begin position="3074"/>
        <end position="3086"/>
    </location>
</feature>
<evidence type="ECO:0000256" key="9">
    <source>
        <dbReference type="ARBA" id="ARBA00022833"/>
    </source>
</evidence>
<dbReference type="SUPFAM" id="SSF47095">
    <property type="entry name" value="HMG-box"/>
    <property type="match status" value="1"/>
</dbReference>
<feature type="compositionally biased region" description="Low complexity" evidence="14">
    <location>
        <begin position="2599"/>
        <end position="2611"/>
    </location>
</feature>
<evidence type="ECO:0000259" key="16">
    <source>
        <dbReference type="PROSITE" id="PS50868"/>
    </source>
</evidence>
<gene>
    <name evidence="19" type="primary">LOC106468793</name>
</gene>
<feature type="compositionally biased region" description="Polar residues" evidence="14">
    <location>
        <begin position="2379"/>
        <end position="2415"/>
    </location>
</feature>
<dbReference type="Pfam" id="PF00856">
    <property type="entry name" value="SET"/>
    <property type="match status" value="1"/>
</dbReference>
<dbReference type="CDD" id="cd15666">
    <property type="entry name" value="ePHD2_KMT2C_like"/>
    <property type="match status" value="1"/>
</dbReference>
<evidence type="ECO:0000256" key="1">
    <source>
        <dbReference type="ARBA" id="ARBA00004123"/>
    </source>
</evidence>
<dbReference type="SMART" id="SM00398">
    <property type="entry name" value="HMG"/>
    <property type="match status" value="1"/>
</dbReference>
<keyword evidence="12" id="KW-0804">Transcription</keyword>
<keyword evidence="18" id="KW-1185">Reference proteome</keyword>
<feature type="compositionally biased region" description="Basic residues" evidence="14">
    <location>
        <begin position="3215"/>
        <end position="3224"/>
    </location>
</feature>
<feature type="compositionally biased region" description="Low complexity" evidence="14">
    <location>
        <begin position="362"/>
        <end position="389"/>
    </location>
</feature>
<dbReference type="InterPro" id="IPR036910">
    <property type="entry name" value="HMG_box_dom_sf"/>
</dbReference>
<dbReference type="PROSITE" id="PS50280">
    <property type="entry name" value="SET"/>
    <property type="match status" value="1"/>
</dbReference>
<feature type="compositionally biased region" description="Polar residues" evidence="14">
    <location>
        <begin position="390"/>
        <end position="408"/>
    </location>
</feature>
<keyword evidence="10" id="KW-0156">Chromatin regulator</keyword>
<dbReference type="InterPro" id="IPR013083">
    <property type="entry name" value="Znf_RING/FYVE/PHD"/>
</dbReference>
<feature type="region of interest" description="Disordered" evidence="14">
    <location>
        <begin position="290"/>
        <end position="325"/>
    </location>
</feature>
<feature type="region of interest" description="Disordered" evidence="14">
    <location>
        <begin position="3427"/>
        <end position="3447"/>
    </location>
</feature>
<dbReference type="CDD" id="cd19171">
    <property type="entry name" value="SET_KMT2C_2D"/>
    <property type="match status" value="1"/>
</dbReference>
<keyword evidence="13" id="KW-0539">Nucleus</keyword>
<evidence type="ECO:0000256" key="3">
    <source>
        <dbReference type="ARBA" id="ARBA00022603"/>
    </source>
</evidence>
<protein>
    <submittedName>
        <fullName evidence="19">Histone-lysine N-methyltransferase 2C-like isoform X1</fullName>
    </submittedName>
</protein>
<keyword evidence="4" id="KW-0808">Transferase</keyword>
<keyword evidence="9" id="KW-0862">Zinc</keyword>
<dbReference type="SMART" id="SM00317">
    <property type="entry name" value="SET"/>
    <property type="match status" value="1"/>
</dbReference>
<feature type="region of interest" description="Disordered" evidence="14">
    <location>
        <begin position="2640"/>
        <end position="2683"/>
    </location>
</feature>
<feature type="region of interest" description="Disordered" evidence="14">
    <location>
        <begin position="1595"/>
        <end position="1618"/>
    </location>
</feature>
<feature type="compositionally biased region" description="Polar residues" evidence="14">
    <location>
        <begin position="2338"/>
        <end position="2359"/>
    </location>
</feature>
<feature type="region of interest" description="Disordered" evidence="14">
    <location>
        <begin position="1239"/>
        <end position="1274"/>
    </location>
</feature>
<name>A0ABM1TAF5_LIMPO</name>
<keyword evidence="2" id="KW-0597">Phosphoprotein</keyword>
<feature type="compositionally biased region" description="Pro residues" evidence="14">
    <location>
        <begin position="3315"/>
        <end position="3327"/>
    </location>
</feature>
<dbReference type="Pfam" id="PF05964">
    <property type="entry name" value="FYRN"/>
    <property type="match status" value="1"/>
</dbReference>
<keyword evidence="7" id="KW-0677">Repeat</keyword>
<feature type="region of interest" description="Disordered" evidence="14">
    <location>
        <begin position="1320"/>
        <end position="1376"/>
    </location>
</feature>
<feature type="compositionally biased region" description="Polar residues" evidence="14">
    <location>
        <begin position="642"/>
        <end position="654"/>
    </location>
</feature>
<organism evidence="18 19">
    <name type="scientific">Limulus polyphemus</name>
    <name type="common">Atlantic horseshoe crab</name>
    <dbReference type="NCBI Taxonomy" id="6850"/>
    <lineage>
        <taxon>Eukaryota</taxon>
        <taxon>Metazoa</taxon>
        <taxon>Ecdysozoa</taxon>
        <taxon>Arthropoda</taxon>
        <taxon>Chelicerata</taxon>
        <taxon>Merostomata</taxon>
        <taxon>Xiphosura</taxon>
        <taxon>Limulidae</taxon>
        <taxon>Limulus</taxon>
    </lineage>
</organism>
<dbReference type="PROSITE" id="PS50868">
    <property type="entry name" value="POST_SET"/>
    <property type="match status" value="1"/>
</dbReference>
<feature type="compositionally biased region" description="Polar residues" evidence="14">
    <location>
        <begin position="531"/>
        <end position="560"/>
    </location>
</feature>
<dbReference type="PROSITE" id="PS51805">
    <property type="entry name" value="EPHD"/>
    <property type="match status" value="1"/>
</dbReference>
<feature type="compositionally biased region" description="Basic and acidic residues" evidence="14">
    <location>
        <begin position="52"/>
        <end position="73"/>
    </location>
</feature>
<feature type="region of interest" description="Disordered" evidence="14">
    <location>
        <begin position="3623"/>
        <end position="3654"/>
    </location>
</feature>
<feature type="compositionally biased region" description="Low complexity" evidence="14">
    <location>
        <begin position="173"/>
        <end position="196"/>
    </location>
</feature>